<evidence type="ECO:0000256" key="1">
    <source>
        <dbReference type="SAM" id="Phobius"/>
    </source>
</evidence>
<dbReference type="EMBL" id="GGFL01008543">
    <property type="protein sequence ID" value="MBW72721.1"/>
    <property type="molecule type" value="Transcribed_RNA"/>
</dbReference>
<organism evidence="2">
    <name type="scientific">Anopheles darlingi</name>
    <name type="common">Mosquito</name>
    <dbReference type="NCBI Taxonomy" id="43151"/>
    <lineage>
        <taxon>Eukaryota</taxon>
        <taxon>Metazoa</taxon>
        <taxon>Ecdysozoa</taxon>
        <taxon>Arthropoda</taxon>
        <taxon>Hexapoda</taxon>
        <taxon>Insecta</taxon>
        <taxon>Pterygota</taxon>
        <taxon>Neoptera</taxon>
        <taxon>Endopterygota</taxon>
        <taxon>Diptera</taxon>
        <taxon>Nematocera</taxon>
        <taxon>Culicoidea</taxon>
        <taxon>Culicidae</taxon>
        <taxon>Anophelinae</taxon>
        <taxon>Anopheles</taxon>
    </lineage>
</organism>
<name>A0A2M4D5E3_ANODA</name>
<feature type="transmembrane region" description="Helical" evidence="1">
    <location>
        <begin position="20"/>
        <end position="38"/>
    </location>
</feature>
<keyword evidence="1" id="KW-1133">Transmembrane helix</keyword>
<keyword evidence="1" id="KW-0812">Transmembrane</keyword>
<evidence type="ECO:0000313" key="2">
    <source>
        <dbReference type="EMBL" id="MBW72721.1"/>
    </source>
</evidence>
<keyword evidence="1" id="KW-0472">Membrane</keyword>
<proteinExistence type="predicted"/>
<reference evidence="2" key="1">
    <citation type="submission" date="2018-01" db="EMBL/GenBank/DDBJ databases">
        <title>An insight into the sialome of Amazonian anophelines.</title>
        <authorList>
            <person name="Ribeiro J.M."/>
            <person name="Scarpassa V."/>
            <person name="Calvo E."/>
        </authorList>
    </citation>
    <scope>NUCLEOTIDE SEQUENCE</scope>
</reference>
<protein>
    <submittedName>
        <fullName evidence="2">Uncharacterized protein</fullName>
    </submittedName>
</protein>
<dbReference type="AlphaFoldDB" id="A0A2M4D5E3"/>
<accession>A0A2M4D5E3</accession>
<sequence length="98" mass="10952">MVLLAHGMARDMPCVLLMDGVGIALCLVLPLALGKIFVKSFNNLRRSVARWAEQRKRDGERERHSRSCLDLACAVGVKEHLDDGIQGKPLHSLIRHQI</sequence>